<dbReference type="GO" id="GO:0062054">
    <property type="term" value="F:fluoride channel activity"/>
    <property type="evidence" value="ECO:0007669"/>
    <property type="project" value="UniProtKB-UniRule"/>
</dbReference>
<feature type="transmembrane region" description="Helical" evidence="14">
    <location>
        <begin position="97"/>
        <end position="116"/>
    </location>
</feature>
<reference evidence="19 20" key="2">
    <citation type="submission" date="2020-04" db="EMBL/GenBank/DDBJ databases">
        <title>The Epidemiology and Molecular Characteristics of Linezolid-Resistant Staphylococcus capitis in Huashan Hospital, Shanghai.</title>
        <authorList>
            <person name="Ding L."/>
            <person name="Li P."/>
            <person name="Yang Y."/>
            <person name="Lin D."/>
            <person name="Xu X."/>
        </authorList>
    </citation>
    <scope>NUCLEOTIDE SEQUENCE [LARGE SCALE GENOMIC DNA]</scope>
    <source>
        <strain evidence="16 20">12-86</strain>
        <strain evidence="15 19">17-84</strain>
    </source>
</reference>
<evidence type="ECO:0000313" key="20">
    <source>
        <dbReference type="Proteomes" id="UP000550736"/>
    </source>
</evidence>
<evidence type="ECO:0000256" key="8">
    <source>
        <dbReference type="ARBA" id="ARBA00023065"/>
    </source>
</evidence>
<evidence type="ECO:0000256" key="2">
    <source>
        <dbReference type="ARBA" id="ARBA00022448"/>
    </source>
</evidence>
<accession>A0A7Z8E450</accession>
<dbReference type="RefSeq" id="WP_023350066.1">
    <property type="nucleotide sequence ID" value="NZ_AP014956.1"/>
</dbReference>
<evidence type="ECO:0000313" key="16">
    <source>
        <dbReference type="EMBL" id="NMK98262.1"/>
    </source>
</evidence>
<feature type="transmembrane region" description="Helical" evidence="14">
    <location>
        <begin position="30"/>
        <end position="53"/>
    </location>
</feature>
<evidence type="ECO:0000313" key="19">
    <source>
        <dbReference type="Proteomes" id="UP000538955"/>
    </source>
</evidence>
<evidence type="ECO:0000256" key="5">
    <source>
        <dbReference type="ARBA" id="ARBA00022723"/>
    </source>
</evidence>
<dbReference type="EMBL" id="SCHC01000001">
    <property type="protein sequence ID" value="TBW78580.1"/>
    <property type="molecule type" value="Genomic_DNA"/>
</dbReference>
<keyword evidence="4 14" id="KW-0812">Transmembrane</keyword>
<evidence type="ECO:0000313" key="17">
    <source>
        <dbReference type="EMBL" id="TBW78580.1"/>
    </source>
</evidence>
<keyword evidence="3 14" id="KW-1003">Cell membrane</keyword>
<evidence type="ECO:0000256" key="1">
    <source>
        <dbReference type="ARBA" id="ARBA00004651"/>
    </source>
</evidence>
<sequence>MKLAILLVMLGGGLGAVIRAFITNICNEKFNSAIPIATSIVNILGSFLGGITLGSSISNDWISPFFITGVLGGLTTFSTLTNELVHFMTPNFKLGHFIGYSLLQFLIGFIACYIGFHL</sequence>
<dbReference type="GO" id="GO:0140114">
    <property type="term" value="P:cellular detoxification of fluoride"/>
    <property type="evidence" value="ECO:0007669"/>
    <property type="project" value="UniProtKB-UniRule"/>
</dbReference>
<feature type="transmembrane region" description="Helical" evidence="14">
    <location>
        <begin position="65"/>
        <end position="85"/>
    </location>
</feature>
<protein>
    <recommendedName>
        <fullName evidence="14">Fluoride-specific ion channel FluC</fullName>
    </recommendedName>
</protein>
<dbReference type="AlphaFoldDB" id="A0A7Z8E450"/>
<proteinExistence type="inferred from homology"/>
<dbReference type="PANTHER" id="PTHR28259">
    <property type="entry name" value="FLUORIDE EXPORT PROTEIN 1-RELATED"/>
    <property type="match status" value="1"/>
</dbReference>
<dbReference type="Proteomes" id="UP000538955">
    <property type="component" value="Unassembled WGS sequence"/>
</dbReference>
<evidence type="ECO:0000256" key="6">
    <source>
        <dbReference type="ARBA" id="ARBA00022989"/>
    </source>
</evidence>
<evidence type="ECO:0000313" key="18">
    <source>
        <dbReference type="Proteomes" id="UP000291949"/>
    </source>
</evidence>
<dbReference type="Proteomes" id="UP000550736">
    <property type="component" value="Unassembled WGS sequence"/>
</dbReference>
<keyword evidence="10 14" id="KW-0407">Ion channel</keyword>
<keyword evidence="5 14" id="KW-0479">Metal-binding</keyword>
<keyword evidence="9 14" id="KW-0472">Membrane</keyword>
<dbReference type="GO" id="GO:0046872">
    <property type="term" value="F:metal ion binding"/>
    <property type="evidence" value="ECO:0007669"/>
    <property type="project" value="UniProtKB-KW"/>
</dbReference>
<evidence type="ECO:0000256" key="9">
    <source>
        <dbReference type="ARBA" id="ARBA00023136"/>
    </source>
</evidence>
<evidence type="ECO:0000256" key="7">
    <source>
        <dbReference type="ARBA" id="ARBA00023053"/>
    </source>
</evidence>
<evidence type="ECO:0000256" key="4">
    <source>
        <dbReference type="ARBA" id="ARBA00022692"/>
    </source>
</evidence>
<evidence type="ECO:0000256" key="12">
    <source>
        <dbReference type="ARBA" id="ARBA00035585"/>
    </source>
</evidence>
<dbReference type="Proteomes" id="UP000291949">
    <property type="component" value="Unassembled WGS sequence"/>
</dbReference>
<comment type="activity regulation">
    <text evidence="14">Na(+) is not transported, but it plays an essential structural role and its presence is essential for fluoride channel function.</text>
</comment>
<comment type="catalytic activity">
    <reaction evidence="12">
        <text>fluoride(in) = fluoride(out)</text>
        <dbReference type="Rhea" id="RHEA:76159"/>
        <dbReference type="ChEBI" id="CHEBI:17051"/>
    </reaction>
    <physiologicalReaction direction="left-to-right" evidence="12">
        <dbReference type="Rhea" id="RHEA:76160"/>
    </physiologicalReaction>
</comment>
<evidence type="ECO:0000256" key="11">
    <source>
        <dbReference type="ARBA" id="ARBA00035120"/>
    </source>
</evidence>
<evidence type="ECO:0000256" key="14">
    <source>
        <dbReference type="HAMAP-Rule" id="MF_00454"/>
    </source>
</evidence>
<keyword evidence="6 14" id="KW-1133">Transmembrane helix</keyword>
<comment type="similarity">
    <text evidence="11 14">Belongs to the fluoride channel Fluc/FEX (TC 1.A.43) family.</text>
</comment>
<evidence type="ECO:0000256" key="13">
    <source>
        <dbReference type="ARBA" id="ARBA00049940"/>
    </source>
</evidence>
<keyword evidence="8 14" id="KW-0406">Ion transport</keyword>
<dbReference type="EMBL" id="JABBLX010000034">
    <property type="protein sequence ID" value="NMK98262.1"/>
    <property type="molecule type" value="Genomic_DNA"/>
</dbReference>
<dbReference type="GO" id="GO:0005886">
    <property type="term" value="C:plasma membrane"/>
    <property type="evidence" value="ECO:0007669"/>
    <property type="project" value="UniProtKB-SubCell"/>
</dbReference>
<dbReference type="EMBL" id="JABBMI010000112">
    <property type="protein sequence ID" value="NMK55622.1"/>
    <property type="molecule type" value="Genomic_DNA"/>
</dbReference>
<comment type="subcellular location">
    <subcellularLocation>
        <location evidence="1 14">Cell membrane</location>
        <topology evidence="1 14">Multi-pass membrane protein</topology>
    </subcellularLocation>
</comment>
<comment type="function">
    <text evidence="13 14">Fluoride-specific ion channel. Important for reducing fluoride concentration in the cell, thus reducing its toxicity.</text>
</comment>
<keyword evidence="7 14" id="KW-0915">Sodium</keyword>
<comment type="caution">
    <text evidence="17">The sequence shown here is derived from an EMBL/GenBank/DDBJ whole genome shotgun (WGS) entry which is preliminary data.</text>
</comment>
<dbReference type="InterPro" id="IPR003691">
    <property type="entry name" value="FluC"/>
</dbReference>
<reference evidence="17 18" key="1">
    <citation type="journal article" date="2019" name="Sci. Transl. Med.">
        <title>Quorum sensing between bacterial species on the skin protects against epidermal injury in atopic dermatitis.</title>
        <authorList>
            <person name="Williams M.R."/>
        </authorList>
    </citation>
    <scope>NUCLEOTIDE SEQUENCE [LARGE SCALE GENOMIC DNA]</scope>
    <source>
        <strain evidence="17 18">H8</strain>
    </source>
</reference>
<feature type="binding site" evidence="14">
    <location>
        <position position="75"/>
    </location>
    <ligand>
        <name>Na(+)</name>
        <dbReference type="ChEBI" id="CHEBI:29101"/>
        <note>structural</note>
    </ligand>
</feature>
<keyword evidence="19" id="KW-1185">Reference proteome</keyword>
<name>A0A7Z8E450_STACP</name>
<evidence type="ECO:0000313" key="15">
    <source>
        <dbReference type="EMBL" id="NMK55622.1"/>
    </source>
</evidence>
<dbReference type="PANTHER" id="PTHR28259:SF16">
    <property type="entry name" value="FLUORIDE-SPECIFIC ION CHANNEL FLUC 2"/>
    <property type="match status" value="1"/>
</dbReference>
<gene>
    <name evidence="14" type="primary">fluC</name>
    <name evidence="14" type="synonym">crcB</name>
    <name evidence="17" type="ORF">EQ811_05735</name>
    <name evidence="16" type="ORF">HHM13_09180</name>
    <name evidence="15" type="ORF">HHM24_12950</name>
</gene>
<feature type="binding site" evidence="14">
    <location>
        <position position="72"/>
    </location>
    <ligand>
        <name>Na(+)</name>
        <dbReference type="ChEBI" id="CHEBI:29101"/>
        <note>structural</note>
    </ligand>
</feature>
<evidence type="ECO:0000256" key="10">
    <source>
        <dbReference type="ARBA" id="ARBA00023303"/>
    </source>
</evidence>
<dbReference type="Pfam" id="PF02537">
    <property type="entry name" value="CRCB"/>
    <property type="match status" value="1"/>
</dbReference>
<keyword evidence="2 14" id="KW-0813">Transport</keyword>
<evidence type="ECO:0000256" key="3">
    <source>
        <dbReference type="ARBA" id="ARBA00022475"/>
    </source>
</evidence>
<organism evidence="17 18">
    <name type="scientific">Staphylococcus capitis</name>
    <dbReference type="NCBI Taxonomy" id="29388"/>
    <lineage>
        <taxon>Bacteria</taxon>
        <taxon>Bacillati</taxon>
        <taxon>Bacillota</taxon>
        <taxon>Bacilli</taxon>
        <taxon>Bacillales</taxon>
        <taxon>Staphylococcaceae</taxon>
        <taxon>Staphylococcus</taxon>
    </lineage>
</organism>
<dbReference type="HAMAP" id="MF_00454">
    <property type="entry name" value="FluC"/>
    <property type="match status" value="1"/>
</dbReference>